<dbReference type="SUPFAM" id="SSF54593">
    <property type="entry name" value="Glyoxalase/Bleomycin resistance protein/Dihydroxybiphenyl dioxygenase"/>
    <property type="match status" value="1"/>
</dbReference>
<keyword evidence="3" id="KW-1185">Reference proteome</keyword>
<dbReference type="PANTHER" id="PTHR21366:SF14">
    <property type="entry name" value="GLYOXALASE DOMAIN-CONTAINING PROTEIN 5"/>
    <property type="match status" value="1"/>
</dbReference>
<dbReference type="PROSITE" id="PS51819">
    <property type="entry name" value="VOC"/>
    <property type="match status" value="1"/>
</dbReference>
<evidence type="ECO:0000313" key="3">
    <source>
        <dbReference type="Proteomes" id="UP000523821"/>
    </source>
</evidence>
<reference evidence="2 3" key="1">
    <citation type="submission" date="2020-08" db="EMBL/GenBank/DDBJ databases">
        <title>Genomic Encyclopedia of Type Strains, Phase IV (KMG-IV): sequencing the most valuable type-strain genomes for metagenomic binning, comparative biology and taxonomic classification.</title>
        <authorList>
            <person name="Goeker M."/>
        </authorList>
    </citation>
    <scope>NUCLEOTIDE SEQUENCE [LARGE SCALE GENOMIC DNA]</scope>
    <source>
        <strain evidence="2 3">DSM 16268</strain>
    </source>
</reference>
<proteinExistence type="predicted"/>
<dbReference type="RefSeq" id="WP_183856546.1">
    <property type="nucleotide sequence ID" value="NZ_JACHOO010000005.1"/>
</dbReference>
<dbReference type="CDD" id="cd06587">
    <property type="entry name" value="VOC"/>
    <property type="match status" value="1"/>
</dbReference>
<organism evidence="2 3">
    <name type="scientific">Prosthecomicrobium pneumaticum</name>
    <dbReference type="NCBI Taxonomy" id="81895"/>
    <lineage>
        <taxon>Bacteria</taxon>
        <taxon>Pseudomonadati</taxon>
        <taxon>Pseudomonadota</taxon>
        <taxon>Alphaproteobacteria</taxon>
        <taxon>Hyphomicrobiales</taxon>
        <taxon>Kaistiaceae</taxon>
        <taxon>Prosthecomicrobium</taxon>
    </lineage>
</organism>
<comment type="caution">
    <text evidence="2">The sequence shown here is derived from an EMBL/GenBank/DDBJ whole genome shotgun (WGS) entry which is preliminary data.</text>
</comment>
<dbReference type="GO" id="GO:0004462">
    <property type="term" value="F:lactoylglutathione lyase activity"/>
    <property type="evidence" value="ECO:0007669"/>
    <property type="project" value="UniProtKB-EC"/>
</dbReference>
<dbReference type="InterPro" id="IPR029068">
    <property type="entry name" value="Glyas_Bleomycin-R_OHBP_Dase"/>
</dbReference>
<dbReference type="InterPro" id="IPR004360">
    <property type="entry name" value="Glyas_Fos-R_dOase_dom"/>
</dbReference>
<dbReference type="Gene3D" id="3.10.180.10">
    <property type="entry name" value="2,3-Dihydroxybiphenyl 1,2-Dioxygenase, domain 1"/>
    <property type="match status" value="1"/>
</dbReference>
<protein>
    <submittedName>
        <fullName evidence="2">Lactoylglutathione lyase</fullName>
        <ecNumber evidence="2">4.4.1.5</ecNumber>
    </submittedName>
</protein>
<keyword evidence="2" id="KW-0456">Lyase</keyword>
<dbReference type="PANTHER" id="PTHR21366">
    <property type="entry name" value="GLYOXALASE FAMILY PROTEIN"/>
    <property type="match status" value="1"/>
</dbReference>
<sequence>MQGITGYGHAGLKVRDIERSLAFWRDRLGLSEMMRLHHDDGRLMLVYLRITDTQYLELFPNGADETAPPAHATGVNHLCLTVDDLDEVVERIEAAGISLTIPVKLGLDGNRQAWFEDPDGNRIELMEMAPASLQAKAIRRLAAER</sequence>
<gene>
    <name evidence="2" type="ORF">GGQ63_002651</name>
</gene>
<dbReference type="EC" id="4.4.1.5" evidence="2"/>
<dbReference type="Pfam" id="PF00903">
    <property type="entry name" value="Glyoxalase"/>
    <property type="match status" value="1"/>
</dbReference>
<dbReference type="AlphaFoldDB" id="A0A7W9FN07"/>
<name>A0A7W9FN07_9HYPH</name>
<feature type="domain" description="VOC" evidence="1">
    <location>
        <begin position="6"/>
        <end position="128"/>
    </location>
</feature>
<accession>A0A7W9FN07</accession>
<evidence type="ECO:0000259" key="1">
    <source>
        <dbReference type="PROSITE" id="PS51819"/>
    </source>
</evidence>
<dbReference type="InterPro" id="IPR050383">
    <property type="entry name" value="GlyoxalaseI/FosfomycinResist"/>
</dbReference>
<dbReference type="EMBL" id="JACHOO010000005">
    <property type="protein sequence ID" value="MBB5753581.1"/>
    <property type="molecule type" value="Genomic_DNA"/>
</dbReference>
<dbReference type="InterPro" id="IPR037523">
    <property type="entry name" value="VOC_core"/>
</dbReference>
<dbReference type="Proteomes" id="UP000523821">
    <property type="component" value="Unassembled WGS sequence"/>
</dbReference>
<evidence type="ECO:0000313" key="2">
    <source>
        <dbReference type="EMBL" id="MBB5753581.1"/>
    </source>
</evidence>